<dbReference type="CDD" id="cd06445">
    <property type="entry name" value="ATase"/>
    <property type="match status" value="1"/>
</dbReference>
<keyword evidence="16" id="KW-1185">Reference proteome</keyword>
<dbReference type="PIRSF" id="PIRSF000409">
    <property type="entry name" value="Ada"/>
    <property type="match status" value="1"/>
</dbReference>
<dbReference type="SUPFAM" id="SSF53155">
    <property type="entry name" value="Methylated DNA-protein cysteine methyltransferase domain"/>
    <property type="match status" value="1"/>
</dbReference>
<dbReference type="PANTHER" id="PTHR10815:SF5">
    <property type="entry name" value="METHYLATED-DNA--PROTEIN-CYSTEINE METHYLTRANSFERASE"/>
    <property type="match status" value="1"/>
</dbReference>
<evidence type="ECO:0000313" key="16">
    <source>
        <dbReference type="Proteomes" id="UP000199473"/>
    </source>
</evidence>
<evidence type="ECO:0000256" key="10">
    <source>
        <dbReference type="ARBA" id="ARBA00023204"/>
    </source>
</evidence>
<dbReference type="GO" id="GO:0003700">
    <property type="term" value="F:DNA-binding transcription factor activity"/>
    <property type="evidence" value="ECO:0007669"/>
    <property type="project" value="InterPro"/>
</dbReference>
<feature type="binding site" evidence="13">
    <location>
        <position position="43"/>
    </location>
    <ligand>
        <name>Zn(2+)</name>
        <dbReference type="ChEBI" id="CHEBI:29105"/>
    </ligand>
</feature>
<feature type="binding site" evidence="13">
    <location>
        <position position="73"/>
    </location>
    <ligand>
        <name>Zn(2+)</name>
        <dbReference type="ChEBI" id="CHEBI:29105"/>
    </ligand>
</feature>
<dbReference type="InterPro" id="IPR001497">
    <property type="entry name" value="MethylDNA_cys_MeTrfase_AS"/>
</dbReference>
<evidence type="ECO:0000259" key="14">
    <source>
        <dbReference type="PROSITE" id="PS01124"/>
    </source>
</evidence>
<evidence type="ECO:0000256" key="9">
    <source>
        <dbReference type="ARBA" id="ARBA00023163"/>
    </source>
</evidence>
<dbReference type="STRING" id="1123062.SAMN02745775_106192"/>
<name>A0A1I4BVR6_9PROT</name>
<organism evidence="15 16">
    <name type="scientific">Falsiroseomonas stagni DSM 19981</name>
    <dbReference type="NCBI Taxonomy" id="1123062"/>
    <lineage>
        <taxon>Bacteria</taxon>
        <taxon>Pseudomonadati</taxon>
        <taxon>Pseudomonadota</taxon>
        <taxon>Alphaproteobacteria</taxon>
        <taxon>Acetobacterales</taxon>
        <taxon>Roseomonadaceae</taxon>
        <taxon>Falsiroseomonas</taxon>
    </lineage>
</organism>
<evidence type="ECO:0000256" key="11">
    <source>
        <dbReference type="ARBA" id="ARBA00049348"/>
    </source>
</evidence>
<evidence type="ECO:0000256" key="7">
    <source>
        <dbReference type="ARBA" id="ARBA00023015"/>
    </source>
</evidence>
<keyword evidence="5 15" id="KW-0808">Transferase</keyword>
<feature type="active site" description="Nucleophile; methyl group acceptor from methylphosphotriester" evidence="12">
    <location>
        <position position="39"/>
    </location>
</feature>
<dbReference type="InterPro" id="IPR009057">
    <property type="entry name" value="Homeodomain-like_sf"/>
</dbReference>
<dbReference type="Pfam" id="PF02805">
    <property type="entry name" value="Ada_Zn_binding"/>
    <property type="match status" value="1"/>
</dbReference>
<dbReference type="GO" id="GO:0006281">
    <property type="term" value="P:DNA repair"/>
    <property type="evidence" value="ECO:0007669"/>
    <property type="project" value="UniProtKB-KW"/>
</dbReference>
<evidence type="ECO:0000256" key="2">
    <source>
        <dbReference type="ARBA" id="ARBA00008711"/>
    </source>
</evidence>
<dbReference type="FunFam" id="1.10.10.10:FF:000214">
    <property type="entry name" value="Methylated-DNA--protein-cysteine methyltransferase"/>
    <property type="match status" value="1"/>
</dbReference>
<gene>
    <name evidence="15" type="ORF">SAMN02745775_106192</name>
</gene>
<protein>
    <recommendedName>
        <fullName evidence="3">methylated-DNA--[protein]-cysteine S-methyltransferase</fullName>
        <ecNumber evidence="3">2.1.1.63</ecNumber>
    </recommendedName>
</protein>
<evidence type="ECO:0000256" key="3">
    <source>
        <dbReference type="ARBA" id="ARBA00011918"/>
    </source>
</evidence>
<dbReference type="Pfam" id="PF12833">
    <property type="entry name" value="HTH_18"/>
    <property type="match status" value="1"/>
</dbReference>
<dbReference type="Gene3D" id="1.10.10.10">
    <property type="entry name" value="Winged helix-like DNA-binding domain superfamily/Winged helix DNA-binding domain"/>
    <property type="match status" value="1"/>
</dbReference>
<dbReference type="SUPFAM" id="SSF46689">
    <property type="entry name" value="Homeodomain-like"/>
    <property type="match status" value="1"/>
</dbReference>
<dbReference type="SMART" id="SM00342">
    <property type="entry name" value="HTH_ARAC"/>
    <property type="match status" value="1"/>
</dbReference>
<evidence type="ECO:0000256" key="5">
    <source>
        <dbReference type="ARBA" id="ARBA00022679"/>
    </source>
</evidence>
<dbReference type="EMBL" id="FOSQ01000006">
    <property type="protein sequence ID" value="SFK72914.1"/>
    <property type="molecule type" value="Genomic_DNA"/>
</dbReference>
<feature type="binding site" evidence="13">
    <location>
        <position position="70"/>
    </location>
    <ligand>
        <name>Zn(2+)</name>
        <dbReference type="ChEBI" id="CHEBI:29105"/>
    </ligand>
</feature>
<keyword evidence="13" id="KW-0862">Zinc</keyword>
<dbReference type="Gene3D" id="1.10.10.60">
    <property type="entry name" value="Homeodomain-like"/>
    <property type="match status" value="1"/>
</dbReference>
<dbReference type="InterPro" id="IPR035451">
    <property type="entry name" value="Ada-like_dom_sf"/>
</dbReference>
<dbReference type="OrthoDB" id="9802228at2"/>
<evidence type="ECO:0000256" key="1">
    <source>
        <dbReference type="ARBA" id="ARBA00001286"/>
    </source>
</evidence>
<proteinExistence type="inferred from homology"/>
<feature type="binding site" evidence="13">
    <location>
        <position position="39"/>
    </location>
    <ligand>
        <name>Zn(2+)</name>
        <dbReference type="ChEBI" id="CHEBI:29105"/>
    </ligand>
</feature>
<dbReference type="InterPro" id="IPR036388">
    <property type="entry name" value="WH-like_DNA-bd_sf"/>
</dbReference>
<evidence type="ECO:0000256" key="13">
    <source>
        <dbReference type="PIRSR" id="PIRSR000409-3"/>
    </source>
</evidence>
<keyword evidence="13" id="KW-0479">Metal-binding</keyword>
<dbReference type="InterPro" id="IPR036217">
    <property type="entry name" value="MethylDNA_cys_MeTrfase_DNAb"/>
</dbReference>
<evidence type="ECO:0000256" key="6">
    <source>
        <dbReference type="ARBA" id="ARBA00022763"/>
    </source>
</evidence>
<dbReference type="InterPro" id="IPR014048">
    <property type="entry name" value="MethylDNA_cys_MeTrfase_DNA-bd"/>
</dbReference>
<feature type="active site" description="Nucleophile; methyl group acceptor from either O6-methylguanine or O4-methylthymine" evidence="12">
    <location>
        <position position="322"/>
    </location>
</feature>
<keyword evidence="8" id="KW-0010">Activator</keyword>
<dbReference type="Gene3D" id="3.30.160.70">
    <property type="entry name" value="Methylated DNA-protein cysteine methyltransferase domain"/>
    <property type="match status" value="1"/>
</dbReference>
<dbReference type="GO" id="GO:0032259">
    <property type="term" value="P:methylation"/>
    <property type="evidence" value="ECO:0007669"/>
    <property type="project" value="UniProtKB-KW"/>
</dbReference>
<sequence>MPDAMPDPDALRWQAVLARDPALAGAPFLYAVTTQGVFCKPGCPSRPPLRRNTRFYADAPQAEAAGFRACKRCDPKGDRARLHAEAVAAACALIEAAETIPSLETLAARAGYARHHFLRLFRDITGVTPRSYAEGVRARRLQAALAAGDRVADAVAGAGFGSESRVYEDTARHLGMTPGAARRGGEGEVIRIARADSAMGPLLVGATGAGICFIGFNETPAALEGDLRARFPSARIEEAPEALAETIRQVTSFIEEPAAALALPLDLRGTAFQRRVWEALVAIPLGETRTYSGLAAAMGQPAATRAVARACAQNPVALAVPCHRVIGASGDLTGYRWGVPRKAALLAGERRARGR</sequence>
<comment type="catalytic activity">
    <reaction evidence="1">
        <text>a 4-O-methyl-thymidine in DNA + L-cysteinyl-[protein] = a thymidine in DNA + S-methyl-L-cysteinyl-[protein]</text>
        <dbReference type="Rhea" id="RHEA:53428"/>
        <dbReference type="Rhea" id="RHEA-COMP:10131"/>
        <dbReference type="Rhea" id="RHEA-COMP:10132"/>
        <dbReference type="Rhea" id="RHEA-COMP:13555"/>
        <dbReference type="Rhea" id="RHEA-COMP:13556"/>
        <dbReference type="ChEBI" id="CHEBI:29950"/>
        <dbReference type="ChEBI" id="CHEBI:82612"/>
        <dbReference type="ChEBI" id="CHEBI:137386"/>
        <dbReference type="ChEBI" id="CHEBI:137387"/>
        <dbReference type="EC" id="2.1.1.63"/>
    </reaction>
</comment>
<keyword evidence="9" id="KW-0804">Transcription</keyword>
<dbReference type="GO" id="GO:0008270">
    <property type="term" value="F:zinc ion binding"/>
    <property type="evidence" value="ECO:0007669"/>
    <property type="project" value="InterPro"/>
</dbReference>
<dbReference type="InterPro" id="IPR004026">
    <property type="entry name" value="Ada_DNA_repair_Zn-bd"/>
</dbReference>
<dbReference type="EC" id="2.1.1.63" evidence="3"/>
<reference evidence="15 16" key="1">
    <citation type="submission" date="2016-10" db="EMBL/GenBank/DDBJ databases">
        <authorList>
            <person name="de Groot N.N."/>
        </authorList>
    </citation>
    <scope>NUCLEOTIDE SEQUENCE [LARGE SCALE GENOMIC DNA]</scope>
    <source>
        <strain evidence="15 16">DSM 19981</strain>
    </source>
</reference>
<evidence type="ECO:0000256" key="12">
    <source>
        <dbReference type="PIRSR" id="PIRSR000409-1"/>
    </source>
</evidence>
<accession>A0A1I4BVR6</accession>
<dbReference type="GO" id="GO:0003908">
    <property type="term" value="F:methylated-DNA-[protein]-cysteine S-methyltransferase activity"/>
    <property type="evidence" value="ECO:0007669"/>
    <property type="project" value="UniProtKB-EC"/>
</dbReference>
<keyword evidence="4 15" id="KW-0489">Methyltransferase</keyword>
<dbReference type="PROSITE" id="PS01124">
    <property type="entry name" value="HTH_ARAC_FAMILY_2"/>
    <property type="match status" value="1"/>
</dbReference>
<comment type="catalytic activity">
    <reaction evidence="11">
        <text>a 6-O-methyl-2'-deoxyguanosine in DNA + L-cysteinyl-[protein] = S-methyl-L-cysteinyl-[protein] + a 2'-deoxyguanosine in DNA</text>
        <dbReference type="Rhea" id="RHEA:24000"/>
        <dbReference type="Rhea" id="RHEA-COMP:10131"/>
        <dbReference type="Rhea" id="RHEA-COMP:10132"/>
        <dbReference type="Rhea" id="RHEA-COMP:11367"/>
        <dbReference type="Rhea" id="RHEA-COMP:11368"/>
        <dbReference type="ChEBI" id="CHEBI:29950"/>
        <dbReference type="ChEBI" id="CHEBI:82612"/>
        <dbReference type="ChEBI" id="CHEBI:85445"/>
        <dbReference type="ChEBI" id="CHEBI:85448"/>
        <dbReference type="EC" id="2.1.1.63"/>
    </reaction>
</comment>
<evidence type="ECO:0000313" key="15">
    <source>
        <dbReference type="EMBL" id="SFK72914.1"/>
    </source>
</evidence>
<comment type="cofactor">
    <cofactor evidence="13">
        <name>Zn(2+)</name>
        <dbReference type="ChEBI" id="CHEBI:29105"/>
    </cofactor>
    <text evidence="13">Binds 1 zinc ion per subunit.</text>
</comment>
<dbReference type="GO" id="GO:0043565">
    <property type="term" value="F:sequence-specific DNA binding"/>
    <property type="evidence" value="ECO:0007669"/>
    <property type="project" value="InterPro"/>
</dbReference>
<dbReference type="NCBIfam" id="TIGR00589">
    <property type="entry name" value="ogt"/>
    <property type="match status" value="1"/>
</dbReference>
<dbReference type="InterPro" id="IPR016221">
    <property type="entry name" value="Bifunct_regulatory_prot_Ada"/>
</dbReference>
<dbReference type="InterPro" id="IPR036631">
    <property type="entry name" value="MGMT_N_sf"/>
</dbReference>
<dbReference type="SUPFAM" id="SSF57884">
    <property type="entry name" value="Ada DNA repair protein, N-terminal domain (N-Ada 10)"/>
    <property type="match status" value="1"/>
</dbReference>
<evidence type="ECO:0000256" key="8">
    <source>
        <dbReference type="ARBA" id="ARBA00023159"/>
    </source>
</evidence>
<dbReference type="Gene3D" id="3.40.10.10">
    <property type="entry name" value="DNA Methylphosphotriester Repair Domain"/>
    <property type="match status" value="1"/>
</dbReference>
<comment type="similarity">
    <text evidence="2">Belongs to the MGMT family.</text>
</comment>
<dbReference type="InterPro" id="IPR018060">
    <property type="entry name" value="HTH_AraC"/>
</dbReference>
<dbReference type="SUPFAM" id="SSF46767">
    <property type="entry name" value="Methylated DNA-protein cysteine methyltransferase, C-terminal domain"/>
    <property type="match status" value="1"/>
</dbReference>
<feature type="domain" description="HTH araC/xylS-type" evidence="14">
    <location>
        <begin position="102"/>
        <end position="184"/>
    </location>
</feature>
<keyword evidence="7" id="KW-0805">Transcription regulation</keyword>
<dbReference type="PROSITE" id="PS00374">
    <property type="entry name" value="MGMT"/>
    <property type="match status" value="1"/>
</dbReference>
<dbReference type="Proteomes" id="UP000199473">
    <property type="component" value="Unassembled WGS sequence"/>
</dbReference>
<evidence type="ECO:0000256" key="4">
    <source>
        <dbReference type="ARBA" id="ARBA00022603"/>
    </source>
</evidence>
<keyword evidence="10" id="KW-0234">DNA repair</keyword>
<keyword evidence="6" id="KW-0227">DNA damage</keyword>
<dbReference type="Pfam" id="PF01035">
    <property type="entry name" value="DNA_binding_1"/>
    <property type="match status" value="1"/>
</dbReference>
<dbReference type="PANTHER" id="PTHR10815">
    <property type="entry name" value="METHYLATED-DNA--PROTEIN-CYSTEINE METHYLTRANSFERASE"/>
    <property type="match status" value="1"/>
</dbReference>
<dbReference type="NCBIfam" id="NF011964">
    <property type="entry name" value="PRK15435.1"/>
    <property type="match status" value="1"/>
</dbReference>
<dbReference type="AlphaFoldDB" id="A0A1I4BVR6"/>